<dbReference type="AlphaFoldDB" id="F3QW75"/>
<evidence type="ECO:0000313" key="3">
    <source>
        <dbReference type="EMBL" id="EGG52181.1"/>
    </source>
</evidence>
<sequence>MLRLKTLSILESKDVLSVLPEGKLLINTINAHSYNTALKDEAFAEALAKGDVLIPDGASIVKACKWLKAKSQPKERIAGWDLFVLEMDKLNRKGGKCFFMGSSPNVLELVKKRAASDYPNITVETYSPPYKPEFSKEDNEAIIHAINQACPDLLWIGMTAPKQEKWAFEHWDELDIHCHCGTIGAVFDFFAGTYQRAPEWWQEHSLEWLYRLIKEPRRMWRRYIIGNPLFLWNIGKEKMA</sequence>
<comment type="caution">
    <text evidence="3">The sequence shown here is derived from an EMBL/GenBank/DDBJ whole genome shotgun (WGS) entry which is preliminary data.</text>
</comment>
<dbReference type="HOGENOM" id="CLU_063203_2_1_10"/>
<gene>
    <name evidence="3" type="ORF">HMPREF9442_02457</name>
</gene>
<dbReference type="PANTHER" id="PTHR34136:SF1">
    <property type="entry name" value="UDP-N-ACETYL-D-MANNOSAMINURONIC ACID TRANSFERASE"/>
    <property type="match status" value="1"/>
</dbReference>
<proteinExistence type="predicted"/>
<dbReference type="GO" id="GO:0016758">
    <property type="term" value="F:hexosyltransferase activity"/>
    <property type="evidence" value="ECO:0007669"/>
    <property type="project" value="TreeGrafter"/>
</dbReference>
<evidence type="ECO:0000256" key="1">
    <source>
        <dbReference type="ARBA" id="ARBA00022676"/>
    </source>
</evidence>
<protein>
    <submittedName>
        <fullName evidence="3">Glycosyltransferase, WecB/TagA/CpsF family</fullName>
    </submittedName>
</protein>
<dbReference type="CDD" id="cd06533">
    <property type="entry name" value="Glyco_transf_WecG_TagA"/>
    <property type="match status" value="1"/>
</dbReference>
<keyword evidence="2 3" id="KW-0808">Transferase</keyword>
<name>F3QW75_9BACT</name>
<dbReference type="PANTHER" id="PTHR34136">
    <property type="match status" value="1"/>
</dbReference>
<dbReference type="OrthoDB" id="9771846at2"/>
<accession>F3QW75</accession>
<dbReference type="Pfam" id="PF03808">
    <property type="entry name" value="Glyco_tran_WecG"/>
    <property type="match status" value="1"/>
</dbReference>
<organism evidence="3 4">
    <name type="scientific">Paraprevotella xylaniphila YIT 11841</name>
    <dbReference type="NCBI Taxonomy" id="762982"/>
    <lineage>
        <taxon>Bacteria</taxon>
        <taxon>Pseudomonadati</taxon>
        <taxon>Bacteroidota</taxon>
        <taxon>Bacteroidia</taxon>
        <taxon>Bacteroidales</taxon>
        <taxon>Prevotellaceae</taxon>
        <taxon>Paraprevotella</taxon>
    </lineage>
</organism>
<reference evidence="3 4" key="1">
    <citation type="submission" date="2011-02" db="EMBL/GenBank/DDBJ databases">
        <authorList>
            <person name="Weinstock G."/>
            <person name="Sodergren E."/>
            <person name="Clifton S."/>
            <person name="Fulton L."/>
            <person name="Fulton B."/>
            <person name="Courtney L."/>
            <person name="Fronick C."/>
            <person name="Harrison M."/>
            <person name="Strong C."/>
            <person name="Farmer C."/>
            <person name="Delahaunty K."/>
            <person name="Markovic C."/>
            <person name="Hall O."/>
            <person name="Minx P."/>
            <person name="Tomlinson C."/>
            <person name="Mitreva M."/>
            <person name="Hou S."/>
            <person name="Chen J."/>
            <person name="Wollam A."/>
            <person name="Pepin K.H."/>
            <person name="Johnson M."/>
            <person name="Bhonagiri V."/>
            <person name="Zhang X."/>
            <person name="Suruliraj S."/>
            <person name="Warren W."/>
            <person name="Chinwalla A."/>
            <person name="Mardis E.R."/>
            <person name="Wilson R.K."/>
        </authorList>
    </citation>
    <scope>NUCLEOTIDE SEQUENCE [LARGE SCALE GENOMIC DNA]</scope>
    <source>
        <strain evidence="3 4">YIT 11841</strain>
    </source>
</reference>
<keyword evidence="1" id="KW-0328">Glycosyltransferase</keyword>
<dbReference type="InterPro" id="IPR004629">
    <property type="entry name" value="WecG_TagA_CpsF"/>
</dbReference>
<keyword evidence="4" id="KW-1185">Reference proteome</keyword>
<dbReference type="STRING" id="762982.HMPREF9442_02457"/>
<evidence type="ECO:0000256" key="2">
    <source>
        <dbReference type="ARBA" id="ARBA00022679"/>
    </source>
</evidence>
<dbReference type="NCBIfam" id="TIGR00696">
    <property type="entry name" value="wecG_tagA_cpsF"/>
    <property type="match status" value="1"/>
</dbReference>
<dbReference type="RefSeq" id="WP_008628401.1">
    <property type="nucleotide sequence ID" value="NZ_GL883868.1"/>
</dbReference>
<dbReference type="EMBL" id="AFBR01000070">
    <property type="protein sequence ID" value="EGG52181.1"/>
    <property type="molecule type" value="Genomic_DNA"/>
</dbReference>
<dbReference type="Proteomes" id="UP000005546">
    <property type="component" value="Unassembled WGS sequence"/>
</dbReference>
<dbReference type="eggNOG" id="COG1922">
    <property type="taxonomic scope" value="Bacteria"/>
</dbReference>
<evidence type="ECO:0000313" key="4">
    <source>
        <dbReference type="Proteomes" id="UP000005546"/>
    </source>
</evidence>